<feature type="domain" description="AB hydrolase-1" evidence="2">
    <location>
        <begin position="14"/>
        <end position="132"/>
    </location>
</feature>
<dbReference type="AlphaFoldDB" id="A0A8J3XNK6"/>
<sequence>MMLHHRFDGPPDAPVVVLGPSLGTSLALWEPQLPALTRRWRVLRYDLPGHGDSPTPGLTMDGLTMDGLTMDDLAGMVLAVLDRHGLDVVAYAGVSLGGAIGTTLAVAAPGRVGSLVLCCTSAFFGPPEPWRERAALVRREGMEPVARATAARWFTPGFAGAEPYLAMVRRADPEGYAACCEAIGAFDVRDRLGLVQAPTLVIAGAEDPATPPDHARVLADGIPDADLLVIPEAAHLANVERPDVVTGALTAHFESPWRTP</sequence>
<dbReference type="InterPro" id="IPR029058">
    <property type="entry name" value="AB_hydrolase_fold"/>
</dbReference>
<reference evidence="3" key="1">
    <citation type="submission" date="2021-01" db="EMBL/GenBank/DDBJ databases">
        <title>Whole genome shotgun sequence of Planotetraspora silvatica NBRC 100141.</title>
        <authorList>
            <person name="Komaki H."/>
            <person name="Tamura T."/>
        </authorList>
    </citation>
    <scope>NUCLEOTIDE SEQUENCE</scope>
    <source>
        <strain evidence="3">NBRC 100141</strain>
    </source>
</reference>
<keyword evidence="4" id="KW-1185">Reference proteome</keyword>
<proteinExistence type="predicted"/>
<dbReference type="PANTHER" id="PTHR43798:SF31">
    <property type="entry name" value="AB HYDROLASE SUPERFAMILY PROTEIN YCLE"/>
    <property type="match status" value="1"/>
</dbReference>
<protein>
    <recommendedName>
        <fullName evidence="2">AB hydrolase-1 domain-containing protein</fullName>
    </recommendedName>
</protein>
<dbReference type="InterPro" id="IPR026968">
    <property type="entry name" value="PcaD/CatD"/>
</dbReference>
<comment type="caution">
    <text evidence="3">The sequence shown here is derived from an EMBL/GenBank/DDBJ whole genome shotgun (WGS) entry which is preliminary data.</text>
</comment>
<feature type="domain" description="AB hydrolase-1" evidence="2">
    <location>
        <begin position="180"/>
        <end position="242"/>
    </location>
</feature>
<evidence type="ECO:0000313" key="3">
    <source>
        <dbReference type="EMBL" id="GII46416.1"/>
    </source>
</evidence>
<dbReference type="PRINTS" id="PR00111">
    <property type="entry name" value="ABHYDROLASE"/>
</dbReference>
<accession>A0A8J3XNK6</accession>
<dbReference type="NCBIfam" id="TIGR02427">
    <property type="entry name" value="protocat_pcaD"/>
    <property type="match status" value="1"/>
</dbReference>
<evidence type="ECO:0000259" key="2">
    <source>
        <dbReference type="Pfam" id="PF00561"/>
    </source>
</evidence>
<evidence type="ECO:0000313" key="4">
    <source>
        <dbReference type="Proteomes" id="UP000644610"/>
    </source>
</evidence>
<gene>
    <name evidence="3" type="ORF">Psi02_28400</name>
</gene>
<dbReference type="RefSeq" id="WP_203974227.1">
    <property type="nucleotide sequence ID" value="NZ_BAAAKY010000033.1"/>
</dbReference>
<evidence type="ECO:0000256" key="1">
    <source>
        <dbReference type="ARBA" id="ARBA00022801"/>
    </source>
</evidence>
<dbReference type="GO" id="GO:0047570">
    <property type="term" value="F:3-oxoadipate enol-lactonase activity"/>
    <property type="evidence" value="ECO:0007669"/>
    <property type="project" value="InterPro"/>
</dbReference>
<name>A0A8J3XNK6_9ACTN</name>
<dbReference type="Proteomes" id="UP000644610">
    <property type="component" value="Unassembled WGS sequence"/>
</dbReference>
<dbReference type="EMBL" id="BOOQ01000016">
    <property type="protein sequence ID" value="GII46416.1"/>
    <property type="molecule type" value="Genomic_DNA"/>
</dbReference>
<dbReference type="Gene3D" id="3.40.50.1820">
    <property type="entry name" value="alpha/beta hydrolase"/>
    <property type="match status" value="1"/>
</dbReference>
<dbReference type="Pfam" id="PF00561">
    <property type="entry name" value="Abhydrolase_1"/>
    <property type="match status" value="2"/>
</dbReference>
<dbReference type="InterPro" id="IPR000073">
    <property type="entry name" value="AB_hydrolase_1"/>
</dbReference>
<dbReference type="GO" id="GO:0042952">
    <property type="term" value="P:beta-ketoadipate pathway"/>
    <property type="evidence" value="ECO:0007669"/>
    <property type="project" value="InterPro"/>
</dbReference>
<dbReference type="SUPFAM" id="SSF53474">
    <property type="entry name" value="alpha/beta-Hydrolases"/>
    <property type="match status" value="1"/>
</dbReference>
<dbReference type="InterPro" id="IPR050266">
    <property type="entry name" value="AB_hydrolase_sf"/>
</dbReference>
<dbReference type="PANTHER" id="PTHR43798">
    <property type="entry name" value="MONOACYLGLYCEROL LIPASE"/>
    <property type="match status" value="1"/>
</dbReference>
<dbReference type="GO" id="GO:0016020">
    <property type="term" value="C:membrane"/>
    <property type="evidence" value="ECO:0007669"/>
    <property type="project" value="TreeGrafter"/>
</dbReference>
<organism evidence="3 4">
    <name type="scientific">Planotetraspora silvatica</name>
    <dbReference type="NCBI Taxonomy" id="234614"/>
    <lineage>
        <taxon>Bacteria</taxon>
        <taxon>Bacillati</taxon>
        <taxon>Actinomycetota</taxon>
        <taxon>Actinomycetes</taxon>
        <taxon>Streptosporangiales</taxon>
        <taxon>Streptosporangiaceae</taxon>
        <taxon>Planotetraspora</taxon>
    </lineage>
</organism>
<keyword evidence="1" id="KW-0378">Hydrolase</keyword>